<dbReference type="Pfam" id="PF08392">
    <property type="entry name" value="FAE1_CUT1_RppA"/>
    <property type="match status" value="1"/>
</dbReference>
<comment type="similarity">
    <text evidence="1 3">Belongs to the thiolase-like superfamily. Chalcone/stilbene synthases family.</text>
</comment>
<sequence>MLCASLQPDFGRHLDAVFMMNDIGVEGMGGLITQVLLVLGGAILGLAVGWLMHKRRRSSVYLMDLACYAPPASLNISNSELVQLGYQSGVFTEESMMFQQKLIARSGLGNCTSMPPGITDALRRGRAPSLEEAKAESYTVLTSVVGDLLCKAGVAPAEVDIVIVSCSCFNPTPSLAAMVVNHFDMKESTLTYNLGGMGCSSSLVSIDLAKHLLQALPNKRVLVISHENVTACMYLGNEKSMLITNCLFRMGGAAVLMSNRPEDASSAKYSLMHTVRTHLGRRHDAFSCMGDAQDSEGIRGIHLQRNVVDIAQKALKANLMALGPLVLPVAELIAAVRKKDYIPDFRRAFDRFLIHTGGRGVIDAIQAGLSLTSEDCQPSFDTLHRFGNTSSASTWYILARLEHTDSIRRGDRIWQLGFGGGFKCNSAVWKARRDVSAPHPCWD</sequence>
<evidence type="ECO:0000256" key="1">
    <source>
        <dbReference type="ARBA" id="ARBA00005531"/>
    </source>
</evidence>
<dbReference type="AlphaFoldDB" id="A0AAV1HQT9"/>
<accession>A0AAV1HQT9</accession>
<name>A0AAV1HQT9_9CHLO</name>
<comment type="pathway">
    <text evidence="3">Lipid metabolism; fatty acid biosynthesis.</text>
</comment>
<evidence type="ECO:0000313" key="8">
    <source>
        <dbReference type="Proteomes" id="UP001314263"/>
    </source>
</evidence>
<protein>
    <recommendedName>
        <fullName evidence="3">3-ketoacyl-CoA synthase</fullName>
        <ecNumber evidence="3">2.3.1.-</ecNumber>
    </recommendedName>
</protein>
<dbReference type="Proteomes" id="UP001314263">
    <property type="component" value="Unassembled WGS sequence"/>
</dbReference>
<evidence type="ECO:0000259" key="6">
    <source>
        <dbReference type="Pfam" id="PF08541"/>
    </source>
</evidence>
<evidence type="ECO:0000313" key="7">
    <source>
        <dbReference type="EMBL" id="CAK0733129.1"/>
    </source>
</evidence>
<dbReference type="Gene3D" id="3.40.47.10">
    <property type="match status" value="1"/>
</dbReference>
<proteinExistence type="inferred from homology"/>
<dbReference type="EMBL" id="CAUYUE010000001">
    <property type="protein sequence ID" value="CAK0733129.1"/>
    <property type="molecule type" value="Genomic_DNA"/>
</dbReference>
<dbReference type="GO" id="GO:0016020">
    <property type="term" value="C:membrane"/>
    <property type="evidence" value="ECO:0007669"/>
    <property type="project" value="InterPro"/>
</dbReference>
<feature type="domain" description="FAE" evidence="5">
    <location>
        <begin position="54"/>
        <end position="334"/>
    </location>
</feature>
<dbReference type="EC" id="2.3.1.-" evidence="3"/>
<dbReference type="CDD" id="cd00831">
    <property type="entry name" value="CHS_like"/>
    <property type="match status" value="1"/>
</dbReference>
<dbReference type="PANTHER" id="PTHR31561">
    <property type="entry name" value="3-KETOACYL-COA SYNTHASE"/>
    <property type="match status" value="1"/>
</dbReference>
<evidence type="ECO:0000256" key="4">
    <source>
        <dbReference type="SAM" id="Phobius"/>
    </source>
</evidence>
<keyword evidence="3" id="KW-0012">Acyltransferase</keyword>
<dbReference type="Pfam" id="PF08541">
    <property type="entry name" value="ACP_syn_III_C"/>
    <property type="match status" value="1"/>
</dbReference>
<comment type="caution">
    <text evidence="7">The sequence shown here is derived from an EMBL/GenBank/DDBJ whole genome shotgun (WGS) entry which is preliminary data.</text>
</comment>
<dbReference type="InterPro" id="IPR012392">
    <property type="entry name" value="3-ktacl-CoA_syn"/>
</dbReference>
<keyword evidence="4" id="KW-0812">Transmembrane</keyword>
<dbReference type="PIRSF" id="PIRSF036417">
    <property type="entry name" value="3-ktacl-CoA_syn"/>
    <property type="match status" value="1"/>
</dbReference>
<dbReference type="GO" id="GO:0016747">
    <property type="term" value="F:acyltransferase activity, transferring groups other than amino-acyl groups"/>
    <property type="evidence" value="ECO:0007669"/>
    <property type="project" value="InterPro"/>
</dbReference>
<keyword evidence="4" id="KW-0472">Membrane</keyword>
<dbReference type="GO" id="GO:0006633">
    <property type="term" value="P:fatty acid biosynthetic process"/>
    <property type="evidence" value="ECO:0007669"/>
    <property type="project" value="InterPro"/>
</dbReference>
<dbReference type="InterPro" id="IPR013601">
    <property type="entry name" value="FAE1_typ3_polyketide_synth"/>
</dbReference>
<dbReference type="InterPro" id="IPR016039">
    <property type="entry name" value="Thiolase-like"/>
</dbReference>
<reference evidence="7 8" key="1">
    <citation type="submission" date="2023-10" db="EMBL/GenBank/DDBJ databases">
        <authorList>
            <person name="Maclean D."/>
            <person name="Macfadyen A."/>
        </authorList>
    </citation>
    <scope>NUCLEOTIDE SEQUENCE [LARGE SCALE GENOMIC DNA]</scope>
</reference>
<keyword evidence="4" id="KW-1133">Transmembrane helix</keyword>
<feature type="transmembrane region" description="Helical" evidence="4">
    <location>
        <begin position="31"/>
        <end position="52"/>
    </location>
</feature>
<evidence type="ECO:0000256" key="3">
    <source>
        <dbReference type="PIRNR" id="PIRNR036417"/>
    </source>
</evidence>
<evidence type="ECO:0000256" key="2">
    <source>
        <dbReference type="ARBA" id="ARBA00022679"/>
    </source>
</evidence>
<evidence type="ECO:0000259" key="5">
    <source>
        <dbReference type="Pfam" id="PF08392"/>
    </source>
</evidence>
<organism evidence="7 8">
    <name type="scientific">Coccomyxa viridis</name>
    <dbReference type="NCBI Taxonomy" id="1274662"/>
    <lineage>
        <taxon>Eukaryota</taxon>
        <taxon>Viridiplantae</taxon>
        <taxon>Chlorophyta</taxon>
        <taxon>core chlorophytes</taxon>
        <taxon>Trebouxiophyceae</taxon>
        <taxon>Trebouxiophyceae incertae sedis</taxon>
        <taxon>Coccomyxaceae</taxon>
        <taxon>Coccomyxa</taxon>
    </lineage>
</organism>
<dbReference type="InterPro" id="IPR013747">
    <property type="entry name" value="ACP_syn_III_C"/>
</dbReference>
<gene>
    <name evidence="7" type="ORF">CVIRNUC_000230</name>
</gene>
<keyword evidence="8" id="KW-1185">Reference proteome</keyword>
<keyword evidence="2 3" id="KW-0808">Transferase</keyword>
<dbReference type="SUPFAM" id="SSF53901">
    <property type="entry name" value="Thiolase-like"/>
    <property type="match status" value="2"/>
</dbReference>
<feature type="domain" description="Beta-ketoacyl-[acyl-carrier-protein] synthase III C-terminal" evidence="6">
    <location>
        <begin position="349"/>
        <end position="430"/>
    </location>
</feature>